<feature type="transmembrane region" description="Helical" evidence="6">
    <location>
        <begin position="80"/>
        <end position="108"/>
    </location>
</feature>
<dbReference type="InterPro" id="IPR032816">
    <property type="entry name" value="VTT_dom"/>
</dbReference>
<sequence>MIKGWVKIILFLTILLVTIYFLINSELFYTLRAGELDHLYNTVSDQLPLLLLVTFIVILIQNTLTIFPLILILTKNIAFFGFFYGVIWSWIFSVVAAAIVFVSIRYCFKDFLEKKVSVNIKEKAEKNGFMYVLFARVVPVAPTSIINMVSGVSSIKFKDFILATSIGNLIYFSVLSLVPLGIINGTFDQLMIFLIIAIAFVVSFIYMKYKKKKKSNALRFTQFL</sequence>
<evidence type="ECO:0000256" key="1">
    <source>
        <dbReference type="ARBA" id="ARBA00004651"/>
    </source>
</evidence>
<dbReference type="GO" id="GO:0005886">
    <property type="term" value="C:plasma membrane"/>
    <property type="evidence" value="ECO:0007669"/>
    <property type="project" value="UniProtKB-SubCell"/>
</dbReference>
<evidence type="ECO:0000313" key="8">
    <source>
        <dbReference type="EMBL" id="OIJ15641.1"/>
    </source>
</evidence>
<reference evidence="8 9" key="1">
    <citation type="submission" date="2016-10" db="EMBL/GenBank/DDBJ databases">
        <title>Draft genome sequences of four alkaliphilic bacteria belonging to the Anaerobacillus genus.</title>
        <authorList>
            <person name="Bassil N.M."/>
            <person name="Lloyd J.R."/>
        </authorList>
    </citation>
    <scope>NUCLEOTIDE SEQUENCE [LARGE SCALE GENOMIC DNA]</scope>
    <source>
        <strain evidence="8 9">DSM 15340</strain>
    </source>
</reference>
<comment type="caution">
    <text evidence="8">The sequence shown here is derived from an EMBL/GenBank/DDBJ whole genome shotgun (WGS) entry which is preliminary data.</text>
</comment>
<feature type="transmembrane region" description="Helical" evidence="6">
    <location>
        <begin position="189"/>
        <end position="209"/>
    </location>
</feature>
<dbReference type="Proteomes" id="UP000180098">
    <property type="component" value="Unassembled WGS sequence"/>
</dbReference>
<keyword evidence="9" id="KW-1185">Reference proteome</keyword>
<keyword evidence="5 6" id="KW-0472">Membrane</keyword>
<dbReference type="PANTHER" id="PTHR12677:SF59">
    <property type="entry name" value="GOLGI APPARATUS MEMBRANE PROTEIN TVP38-RELATED"/>
    <property type="match status" value="1"/>
</dbReference>
<feature type="transmembrane region" description="Helical" evidence="6">
    <location>
        <begin position="49"/>
        <end position="73"/>
    </location>
</feature>
<dbReference type="AlphaFoldDB" id="A0A1S2LSZ4"/>
<comment type="similarity">
    <text evidence="6">Belongs to the TVP38/TMEM64 family.</text>
</comment>
<keyword evidence="3 6" id="KW-0812">Transmembrane</keyword>
<dbReference type="PANTHER" id="PTHR12677">
    <property type="entry name" value="GOLGI APPARATUS MEMBRANE PROTEIN TVP38-RELATED"/>
    <property type="match status" value="1"/>
</dbReference>
<evidence type="ECO:0000256" key="4">
    <source>
        <dbReference type="ARBA" id="ARBA00022989"/>
    </source>
</evidence>
<feature type="transmembrane region" description="Helical" evidence="6">
    <location>
        <begin position="9"/>
        <end position="29"/>
    </location>
</feature>
<feature type="transmembrane region" description="Helical" evidence="6">
    <location>
        <begin position="128"/>
        <end position="148"/>
    </location>
</feature>
<evidence type="ECO:0000256" key="6">
    <source>
        <dbReference type="RuleBase" id="RU366058"/>
    </source>
</evidence>
<dbReference type="InterPro" id="IPR015414">
    <property type="entry name" value="TMEM64"/>
</dbReference>
<gene>
    <name evidence="8" type="ORF">BKP35_01205</name>
</gene>
<evidence type="ECO:0000256" key="3">
    <source>
        <dbReference type="ARBA" id="ARBA00022692"/>
    </source>
</evidence>
<evidence type="ECO:0000256" key="2">
    <source>
        <dbReference type="ARBA" id="ARBA00022475"/>
    </source>
</evidence>
<dbReference type="Pfam" id="PF09335">
    <property type="entry name" value="VTT_dom"/>
    <property type="match status" value="1"/>
</dbReference>
<accession>A0A1S2LSZ4</accession>
<keyword evidence="2 6" id="KW-1003">Cell membrane</keyword>
<name>A0A1S2LSZ4_9BACI</name>
<proteinExistence type="inferred from homology"/>
<comment type="subcellular location">
    <subcellularLocation>
        <location evidence="1 6">Cell membrane</location>
        <topology evidence="1 6">Multi-pass membrane protein</topology>
    </subcellularLocation>
</comment>
<feature type="domain" description="VTT" evidence="7">
    <location>
        <begin position="71"/>
        <end position="175"/>
    </location>
</feature>
<evidence type="ECO:0000259" key="7">
    <source>
        <dbReference type="Pfam" id="PF09335"/>
    </source>
</evidence>
<feature type="transmembrane region" description="Helical" evidence="6">
    <location>
        <begin position="160"/>
        <end position="183"/>
    </location>
</feature>
<evidence type="ECO:0000313" key="9">
    <source>
        <dbReference type="Proteomes" id="UP000180098"/>
    </source>
</evidence>
<dbReference type="EMBL" id="MLQQ01000001">
    <property type="protein sequence ID" value="OIJ15641.1"/>
    <property type="molecule type" value="Genomic_DNA"/>
</dbReference>
<protein>
    <recommendedName>
        <fullName evidence="6">TVP38/TMEM64 family membrane protein</fullName>
    </recommendedName>
</protein>
<dbReference type="RefSeq" id="WP_071311566.1">
    <property type="nucleotide sequence ID" value="NZ_MLQQ01000001.1"/>
</dbReference>
<keyword evidence="4 6" id="KW-1133">Transmembrane helix</keyword>
<evidence type="ECO:0000256" key="5">
    <source>
        <dbReference type="ARBA" id="ARBA00023136"/>
    </source>
</evidence>
<organism evidence="8 9">
    <name type="scientific">Anaerobacillus arseniciselenatis</name>
    <dbReference type="NCBI Taxonomy" id="85682"/>
    <lineage>
        <taxon>Bacteria</taxon>
        <taxon>Bacillati</taxon>
        <taxon>Bacillota</taxon>
        <taxon>Bacilli</taxon>
        <taxon>Bacillales</taxon>
        <taxon>Bacillaceae</taxon>
        <taxon>Anaerobacillus</taxon>
    </lineage>
</organism>